<organism evidence="1 2">
    <name type="scientific">Streptantibioticus silvisoli</name>
    <dbReference type="NCBI Taxonomy" id="2705255"/>
    <lineage>
        <taxon>Bacteria</taxon>
        <taxon>Bacillati</taxon>
        <taxon>Actinomycetota</taxon>
        <taxon>Actinomycetes</taxon>
        <taxon>Kitasatosporales</taxon>
        <taxon>Streptomycetaceae</taxon>
        <taxon>Streptantibioticus</taxon>
    </lineage>
</organism>
<comment type="caution">
    <text evidence="1">The sequence shown here is derived from an EMBL/GenBank/DDBJ whole genome shotgun (WGS) entry which is preliminary data.</text>
</comment>
<name>A0ABT6W4R8_9ACTN</name>
<sequence length="57" mass="6322">MNTHTLHVRPIDDLIEHDTSTEEPNCLCGPTVKPVKQDDGSMGWLIVHASLDGRELV</sequence>
<reference evidence="1 2" key="1">
    <citation type="submission" date="2023-05" db="EMBL/GenBank/DDBJ databases">
        <title>Streptantibioticus silvisoli sp. nov., acidotolerant actinomycetes 1 from pine litter.</title>
        <authorList>
            <person name="Swiecimska M."/>
            <person name="Golinska P."/>
            <person name="Sangal V."/>
            <person name="Wachnowicz B."/>
            <person name="Goodfellow M."/>
        </authorList>
    </citation>
    <scope>NUCLEOTIDE SEQUENCE [LARGE SCALE GENOMIC DNA]</scope>
    <source>
        <strain evidence="1 2">SL54</strain>
    </source>
</reference>
<dbReference type="EMBL" id="JAAGKO020000040">
    <property type="protein sequence ID" value="MDI5965735.1"/>
    <property type="molecule type" value="Genomic_DNA"/>
</dbReference>
<evidence type="ECO:0000313" key="1">
    <source>
        <dbReference type="EMBL" id="MDI5965735.1"/>
    </source>
</evidence>
<gene>
    <name evidence="1" type="ORF">POF43_023915</name>
</gene>
<proteinExistence type="predicted"/>
<dbReference type="Proteomes" id="UP001156398">
    <property type="component" value="Unassembled WGS sequence"/>
</dbReference>
<accession>A0ABT6W4R8</accession>
<dbReference type="RefSeq" id="WP_271322105.1">
    <property type="nucleotide sequence ID" value="NZ_JAAGKO020000040.1"/>
</dbReference>
<protein>
    <submittedName>
        <fullName evidence="1">Uncharacterized protein</fullName>
    </submittedName>
</protein>
<keyword evidence="2" id="KW-1185">Reference proteome</keyword>
<evidence type="ECO:0000313" key="2">
    <source>
        <dbReference type="Proteomes" id="UP001156398"/>
    </source>
</evidence>